<name>A0A0U1DK39_9MYCO</name>
<reference evidence="2" key="1">
    <citation type="submission" date="2015-03" db="EMBL/GenBank/DDBJ databases">
        <authorList>
            <person name="Urmite Genomes"/>
        </authorList>
    </citation>
    <scope>NUCLEOTIDE SEQUENCE [LARGE SCALE GENOMIC DNA]</scope>
    <source>
        <strain evidence="2">CSUR P1344</strain>
    </source>
</reference>
<dbReference type="AlphaFoldDB" id="A0A0U1DK39"/>
<proteinExistence type="predicted"/>
<keyword evidence="2" id="KW-1185">Reference proteome</keyword>
<gene>
    <name evidence="1" type="ORF">BN000_04068</name>
</gene>
<protein>
    <submittedName>
        <fullName evidence="1">Uncharacterized protein</fullName>
    </submittedName>
</protein>
<evidence type="ECO:0000313" key="1">
    <source>
        <dbReference type="EMBL" id="CQD18109.1"/>
    </source>
</evidence>
<organism evidence="1 2">
    <name type="scientific">Mycobacterium europaeum</name>
    <dbReference type="NCBI Taxonomy" id="761804"/>
    <lineage>
        <taxon>Bacteria</taxon>
        <taxon>Bacillati</taxon>
        <taxon>Actinomycetota</taxon>
        <taxon>Actinomycetes</taxon>
        <taxon>Mycobacteriales</taxon>
        <taxon>Mycobacteriaceae</taxon>
        <taxon>Mycobacterium</taxon>
        <taxon>Mycobacterium simiae complex</taxon>
    </lineage>
</organism>
<evidence type="ECO:0000313" key="2">
    <source>
        <dbReference type="Proteomes" id="UP000199601"/>
    </source>
</evidence>
<accession>A0A0U1DK39</accession>
<dbReference type="EMBL" id="CTEC01000002">
    <property type="protein sequence ID" value="CQD18109.1"/>
    <property type="molecule type" value="Genomic_DNA"/>
</dbReference>
<sequence length="159" mass="17252">MVTHAGGWLFDRVMAGWDVTIFIADHSDVRPLQILGTQTLSFDSAFASRDDRPRPRPQALAVATDVFGRDLRVRRRVLKALARELIEVTLWGEARSAELDRTTDSVQHQLSAAARVFKAQALAAAAAPNASIGMTETFRSRLSGCALVADLVPASGHLS</sequence>
<dbReference type="Proteomes" id="UP000199601">
    <property type="component" value="Unassembled WGS sequence"/>
</dbReference>